<gene>
    <name evidence="2" type="ORF">D7044_27220</name>
</gene>
<reference evidence="2 3" key="1">
    <citation type="submission" date="2018-09" db="EMBL/GenBank/DDBJ databases">
        <title>Micromonospora sp. nov. MS1-9, isolated from a root of Musa sp.</title>
        <authorList>
            <person name="Kuncharoen N."/>
            <person name="Kudo T."/>
            <person name="Ohkuma M."/>
            <person name="Yuki M."/>
            <person name="Tanasupawat S."/>
        </authorList>
    </citation>
    <scope>NUCLEOTIDE SEQUENCE [LARGE SCALE GENOMIC DNA]</scope>
    <source>
        <strain evidence="2 3">MS1-9</strain>
    </source>
</reference>
<name>A0A3A9Y324_9ACTN</name>
<proteinExistence type="predicted"/>
<evidence type="ECO:0000313" key="2">
    <source>
        <dbReference type="EMBL" id="RKN28194.1"/>
    </source>
</evidence>
<accession>A0A3A9Y324</accession>
<keyword evidence="1" id="KW-0472">Membrane</keyword>
<comment type="caution">
    <text evidence="2">The sequence shown here is derived from an EMBL/GenBank/DDBJ whole genome shotgun (WGS) entry which is preliminary data.</text>
</comment>
<dbReference type="Proteomes" id="UP000275865">
    <property type="component" value="Unassembled WGS sequence"/>
</dbReference>
<sequence length="121" mass="13129">MQTTVKASTGTGRWVWATVSVQVTVLLAYGYAVVTYLVTDAAYFPEQAPPAWSWPAVTAVGVGFVPGLLCLLVALPLLASADFRARDRRWRLLGVVSIAGVIMLLVMATPPGWELFDWYVG</sequence>
<dbReference type="AlphaFoldDB" id="A0A3A9Y324"/>
<dbReference type="RefSeq" id="WP_147434726.1">
    <property type="nucleotide sequence ID" value="NZ_RAZT01000016.1"/>
</dbReference>
<dbReference type="EMBL" id="RAZT01000016">
    <property type="protein sequence ID" value="RKN28194.1"/>
    <property type="molecule type" value="Genomic_DNA"/>
</dbReference>
<feature type="transmembrane region" description="Helical" evidence="1">
    <location>
        <begin position="12"/>
        <end position="32"/>
    </location>
</feature>
<organism evidence="2 3">
    <name type="scientific">Micromonospora musae</name>
    <dbReference type="NCBI Taxonomy" id="1894970"/>
    <lineage>
        <taxon>Bacteria</taxon>
        <taxon>Bacillati</taxon>
        <taxon>Actinomycetota</taxon>
        <taxon>Actinomycetes</taxon>
        <taxon>Micromonosporales</taxon>
        <taxon>Micromonosporaceae</taxon>
        <taxon>Micromonospora</taxon>
    </lineage>
</organism>
<keyword evidence="1" id="KW-1133">Transmembrane helix</keyword>
<keyword evidence="1" id="KW-0812">Transmembrane</keyword>
<feature type="transmembrane region" description="Helical" evidence="1">
    <location>
        <begin position="90"/>
        <end position="109"/>
    </location>
</feature>
<evidence type="ECO:0000313" key="3">
    <source>
        <dbReference type="Proteomes" id="UP000275865"/>
    </source>
</evidence>
<protein>
    <submittedName>
        <fullName evidence="2">Uncharacterized protein</fullName>
    </submittedName>
</protein>
<feature type="transmembrane region" description="Helical" evidence="1">
    <location>
        <begin position="52"/>
        <end position="78"/>
    </location>
</feature>
<evidence type="ECO:0000256" key="1">
    <source>
        <dbReference type="SAM" id="Phobius"/>
    </source>
</evidence>